<feature type="signal peptide" evidence="2">
    <location>
        <begin position="1"/>
        <end position="25"/>
    </location>
</feature>
<feature type="domain" description="Transglycosylase SLT" evidence="3">
    <location>
        <begin position="82"/>
        <end position="188"/>
    </location>
</feature>
<dbReference type="InterPro" id="IPR023346">
    <property type="entry name" value="Lysozyme-like_dom_sf"/>
</dbReference>
<accession>A0A1M5CL34</accession>
<dbReference type="PANTHER" id="PTHR37423:SF2">
    <property type="entry name" value="MEMBRANE-BOUND LYTIC MUREIN TRANSGLYCOSYLASE C"/>
    <property type="match status" value="1"/>
</dbReference>
<dbReference type="AlphaFoldDB" id="A0A1M5CL34"/>
<reference evidence="6" key="1">
    <citation type="submission" date="2016-11" db="EMBL/GenBank/DDBJ databases">
        <authorList>
            <person name="Varghese N."/>
            <person name="Submissions S."/>
        </authorList>
    </citation>
    <scope>NUCLEOTIDE SEQUENCE [LARGE SCALE GENOMIC DNA]</scope>
    <source>
        <strain evidence="6">DSM 9756</strain>
    </source>
</reference>
<dbReference type="InterPro" id="IPR000189">
    <property type="entry name" value="Transglyc_AS"/>
</dbReference>
<dbReference type="OrthoDB" id="9781970at2"/>
<dbReference type="Pfam" id="PF13511">
    <property type="entry name" value="DUF4124"/>
    <property type="match status" value="1"/>
</dbReference>
<evidence type="ECO:0000259" key="4">
    <source>
        <dbReference type="Pfam" id="PF13511"/>
    </source>
</evidence>
<feature type="domain" description="DUF4124" evidence="4">
    <location>
        <begin position="27"/>
        <end position="67"/>
    </location>
</feature>
<gene>
    <name evidence="5" type="ORF">SAMN02745206_02240</name>
</gene>
<dbReference type="InterPro" id="IPR008258">
    <property type="entry name" value="Transglycosylase_SLT_dom_1"/>
</dbReference>
<dbReference type="STRING" id="1121391.SAMN02745206_02240"/>
<evidence type="ECO:0000256" key="1">
    <source>
        <dbReference type="ARBA" id="ARBA00007734"/>
    </source>
</evidence>
<dbReference type="GO" id="GO:0016020">
    <property type="term" value="C:membrane"/>
    <property type="evidence" value="ECO:0007669"/>
    <property type="project" value="InterPro"/>
</dbReference>
<dbReference type="EMBL" id="FQVB01000020">
    <property type="protein sequence ID" value="SHF55428.1"/>
    <property type="molecule type" value="Genomic_DNA"/>
</dbReference>
<sequence>MDGKRRWIGICVVLAALCLTRGFGAGTPAAFAGSIYKYVDENGVVHFTNVPTAPGYQKVDLPPLPTLPIPRKLSEDSFQQHIHKAASIFGVDPRLVRAIIKAESDFDPMAVSHKGAMGLMQLMPQTAKEMGVQNPFDPLENIFGGVRYLKEMLRRFNNSLLLALAAYNAGPEAVEKYGGIPPFKETNEYLRRVLRHYMRLKRQ</sequence>
<comment type="similarity">
    <text evidence="1">Belongs to the transglycosylase Slt family.</text>
</comment>
<organism evidence="5 6">
    <name type="scientific">Desulfacinum infernum DSM 9756</name>
    <dbReference type="NCBI Taxonomy" id="1121391"/>
    <lineage>
        <taxon>Bacteria</taxon>
        <taxon>Pseudomonadati</taxon>
        <taxon>Thermodesulfobacteriota</taxon>
        <taxon>Syntrophobacteria</taxon>
        <taxon>Syntrophobacterales</taxon>
        <taxon>Syntrophobacteraceae</taxon>
        <taxon>Desulfacinum</taxon>
    </lineage>
</organism>
<evidence type="ECO:0008006" key="7">
    <source>
        <dbReference type="Google" id="ProtNLM"/>
    </source>
</evidence>
<evidence type="ECO:0000256" key="2">
    <source>
        <dbReference type="SAM" id="SignalP"/>
    </source>
</evidence>
<dbReference type="RefSeq" id="WP_073039476.1">
    <property type="nucleotide sequence ID" value="NZ_FQVB01000020.1"/>
</dbReference>
<dbReference type="SUPFAM" id="SSF53955">
    <property type="entry name" value="Lysozyme-like"/>
    <property type="match status" value="1"/>
</dbReference>
<dbReference type="Pfam" id="PF01464">
    <property type="entry name" value="SLT"/>
    <property type="match status" value="1"/>
</dbReference>
<dbReference type="CDD" id="cd00254">
    <property type="entry name" value="LT-like"/>
    <property type="match status" value="1"/>
</dbReference>
<dbReference type="InterPro" id="IPR025392">
    <property type="entry name" value="DUF4124"/>
</dbReference>
<dbReference type="PROSITE" id="PS00922">
    <property type="entry name" value="TRANSGLYCOSYLASE"/>
    <property type="match status" value="1"/>
</dbReference>
<evidence type="ECO:0000313" key="5">
    <source>
        <dbReference type="EMBL" id="SHF55428.1"/>
    </source>
</evidence>
<protein>
    <recommendedName>
        <fullName evidence="7">Soluble lytic murein transglycosylase</fullName>
    </recommendedName>
</protein>
<evidence type="ECO:0000259" key="3">
    <source>
        <dbReference type="Pfam" id="PF01464"/>
    </source>
</evidence>
<keyword evidence="2" id="KW-0732">Signal</keyword>
<feature type="chain" id="PRO_5013155222" description="Soluble lytic murein transglycosylase" evidence="2">
    <location>
        <begin position="26"/>
        <end position="203"/>
    </location>
</feature>
<name>A0A1M5CL34_9BACT</name>
<proteinExistence type="inferred from homology"/>
<evidence type="ECO:0000313" key="6">
    <source>
        <dbReference type="Proteomes" id="UP000184076"/>
    </source>
</evidence>
<dbReference type="Proteomes" id="UP000184076">
    <property type="component" value="Unassembled WGS sequence"/>
</dbReference>
<dbReference type="PANTHER" id="PTHR37423">
    <property type="entry name" value="SOLUBLE LYTIC MUREIN TRANSGLYCOSYLASE-RELATED"/>
    <property type="match status" value="1"/>
</dbReference>
<dbReference type="Gene3D" id="1.10.530.10">
    <property type="match status" value="1"/>
</dbReference>
<dbReference type="GO" id="GO:0000270">
    <property type="term" value="P:peptidoglycan metabolic process"/>
    <property type="evidence" value="ECO:0007669"/>
    <property type="project" value="InterPro"/>
</dbReference>
<dbReference type="GO" id="GO:0008933">
    <property type="term" value="F:peptidoglycan lytic transglycosylase activity"/>
    <property type="evidence" value="ECO:0007669"/>
    <property type="project" value="InterPro"/>
</dbReference>
<keyword evidence="6" id="KW-1185">Reference proteome</keyword>